<dbReference type="RefSeq" id="WP_171440592.1">
    <property type="nucleotide sequence ID" value="NZ_JABFNS010000013.1"/>
</dbReference>
<gene>
    <name evidence="2" type="ORF">HNV28_07395</name>
</gene>
<dbReference type="AlphaFoldDB" id="A0A7Y4MQ59"/>
<accession>A0A7Y4MQ59</accession>
<sequence length="318" mass="36963">MSYVDYLRKQRDVYAAIWLQFCHAYQKNSADVFVFFEGHDDLAFFMPELRRRGQNSALTIKPFVCRGKRTVLKLIPVVRARLDRPGRAIFFVDKDIDEFVGPPAWRPEDPFVYETKWYSIENYIVSEEAYHWVWTDLMRLSSADPRLGEMVKSYRYMSMRFVRIATVLMAWSLFHRKHGRRPNLNNLELSKLIRLDGSGRIVRHGKMLGLLDQLCGVASPARVWRGVRAAVEQFRRHDAKVYVRGKFELWFFVQFVRLSIEVLRAMPVPKSLNQNPDTRVMLTGDNAVTLLSGRGGGLPRDAIEFLDVAWRGIAANSE</sequence>
<proteinExistence type="predicted"/>
<dbReference type="Proteomes" id="UP000533080">
    <property type="component" value="Unassembled WGS sequence"/>
</dbReference>
<protein>
    <submittedName>
        <fullName evidence="2">DUF4435 domain-containing protein</fullName>
    </submittedName>
</protein>
<name>A0A7Y4MQ59_MYXXA</name>
<evidence type="ECO:0000313" key="3">
    <source>
        <dbReference type="Proteomes" id="UP000533080"/>
    </source>
</evidence>
<organism evidence="2 3">
    <name type="scientific">Myxococcus xanthus</name>
    <dbReference type="NCBI Taxonomy" id="34"/>
    <lineage>
        <taxon>Bacteria</taxon>
        <taxon>Pseudomonadati</taxon>
        <taxon>Myxococcota</taxon>
        <taxon>Myxococcia</taxon>
        <taxon>Myxococcales</taxon>
        <taxon>Cystobacterineae</taxon>
        <taxon>Myxococcaceae</taxon>
        <taxon>Myxococcus</taxon>
    </lineage>
</organism>
<dbReference type="Pfam" id="PF14491">
    <property type="entry name" value="DUF4435"/>
    <property type="match status" value="1"/>
</dbReference>
<reference evidence="2 3" key="1">
    <citation type="submission" date="2020-05" db="EMBL/GenBank/DDBJ databases">
        <authorList>
            <person name="Whitworth D."/>
        </authorList>
    </citation>
    <scope>NUCLEOTIDE SEQUENCE [LARGE SCALE GENOMIC DNA]</scope>
    <source>
        <strain evidence="2 3">AM005</strain>
    </source>
</reference>
<dbReference type="InterPro" id="IPR029492">
    <property type="entry name" value="DUF4435"/>
</dbReference>
<feature type="domain" description="DUF4435" evidence="1">
    <location>
        <begin position="31"/>
        <end position="260"/>
    </location>
</feature>
<evidence type="ECO:0000259" key="1">
    <source>
        <dbReference type="Pfam" id="PF14491"/>
    </source>
</evidence>
<dbReference type="EMBL" id="JABFNT010000017">
    <property type="protein sequence ID" value="NOJ78164.1"/>
    <property type="molecule type" value="Genomic_DNA"/>
</dbReference>
<comment type="caution">
    <text evidence="2">The sequence shown here is derived from an EMBL/GenBank/DDBJ whole genome shotgun (WGS) entry which is preliminary data.</text>
</comment>
<evidence type="ECO:0000313" key="2">
    <source>
        <dbReference type="EMBL" id="NOJ78164.1"/>
    </source>
</evidence>